<sequence length="90" mass="9870">MDLLRALISCAHWIVRFKKESVSLKPSPELPASIPPLMFFFDSIANTSGTEDPFLRRFGTNSEAQLPRMVSALPPPLALLESMSPISASP</sequence>
<accession>A0A6J6L201</accession>
<organism evidence="1">
    <name type="scientific">freshwater metagenome</name>
    <dbReference type="NCBI Taxonomy" id="449393"/>
    <lineage>
        <taxon>unclassified sequences</taxon>
        <taxon>metagenomes</taxon>
        <taxon>ecological metagenomes</taxon>
    </lineage>
</organism>
<dbReference type="EMBL" id="CAEZVV010000124">
    <property type="protein sequence ID" value="CAB4654614.1"/>
    <property type="molecule type" value="Genomic_DNA"/>
</dbReference>
<reference evidence="1" key="1">
    <citation type="submission" date="2020-05" db="EMBL/GenBank/DDBJ databases">
        <authorList>
            <person name="Chiriac C."/>
            <person name="Salcher M."/>
            <person name="Ghai R."/>
            <person name="Kavagutti S V."/>
        </authorList>
    </citation>
    <scope>NUCLEOTIDE SEQUENCE</scope>
</reference>
<proteinExistence type="predicted"/>
<protein>
    <submittedName>
        <fullName evidence="1">Unannotated protein</fullName>
    </submittedName>
</protein>
<name>A0A6J6L201_9ZZZZ</name>
<dbReference type="AlphaFoldDB" id="A0A6J6L201"/>
<gene>
    <name evidence="1" type="ORF">UFOPK2143_01483</name>
</gene>
<evidence type="ECO:0000313" key="1">
    <source>
        <dbReference type="EMBL" id="CAB4654614.1"/>
    </source>
</evidence>